<dbReference type="PANTHER" id="PTHR30055">
    <property type="entry name" value="HTH-TYPE TRANSCRIPTIONAL REGULATOR RUTR"/>
    <property type="match status" value="1"/>
</dbReference>
<evidence type="ECO:0000259" key="5">
    <source>
        <dbReference type="PROSITE" id="PS50977"/>
    </source>
</evidence>
<protein>
    <submittedName>
        <fullName evidence="6">TetR family transcriptional regulator</fullName>
    </submittedName>
</protein>
<dbReference type="PANTHER" id="PTHR30055:SF234">
    <property type="entry name" value="HTH-TYPE TRANSCRIPTIONAL REGULATOR BETI"/>
    <property type="match status" value="1"/>
</dbReference>
<organism evidence="6 7">
    <name type="scientific">Blastococcus deserti</name>
    <dbReference type="NCBI Taxonomy" id="2259033"/>
    <lineage>
        <taxon>Bacteria</taxon>
        <taxon>Bacillati</taxon>
        <taxon>Actinomycetota</taxon>
        <taxon>Actinomycetes</taxon>
        <taxon>Geodermatophilales</taxon>
        <taxon>Geodermatophilaceae</taxon>
        <taxon>Blastococcus</taxon>
    </lineage>
</organism>
<dbReference type="Proteomes" id="UP001597402">
    <property type="component" value="Unassembled WGS sequence"/>
</dbReference>
<dbReference type="InterPro" id="IPR001647">
    <property type="entry name" value="HTH_TetR"/>
</dbReference>
<evidence type="ECO:0000313" key="6">
    <source>
        <dbReference type="EMBL" id="MFD2093849.1"/>
    </source>
</evidence>
<dbReference type="PRINTS" id="PR00455">
    <property type="entry name" value="HTHTETR"/>
</dbReference>
<keyword evidence="1" id="KW-0805">Transcription regulation</keyword>
<proteinExistence type="predicted"/>
<dbReference type="SUPFAM" id="SSF46689">
    <property type="entry name" value="Homeodomain-like"/>
    <property type="match status" value="1"/>
</dbReference>
<feature type="DNA-binding region" description="H-T-H motif" evidence="4">
    <location>
        <begin position="25"/>
        <end position="44"/>
    </location>
</feature>
<sequence>MSRTRLGLLAGAARAFADHGLRRSTMQSIAAAAGVAKATLYNHFRTKDEVAAALLAAELDRLAAVAAGRPLDQALAALADELGAHPVLRRLAGTEPELLTALLGVDAGRWAELTGRLAVALHLDDDAAELAGRWLLGVVLQPGRSTTRHRHAARLARLLTAA</sequence>
<dbReference type="EMBL" id="JBHUHP010000030">
    <property type="protein sequence ID" value="MFD2093849.1"/>
    <property type="molecule type" value="Genomic_DNA"/>
</dbReference>
<gene>
    <name evidence="6" type="ORF">ACFSHS_19980</name>
</gene>
<comment type="caution">
    <text evidence="6">The sequence shown here is derived from an EMBL/GenBank/DDBJ whole genome shotgun (WGS) entry which is preliminary data.</text>
</comment>
<evidence type="ECO:0000256" key="1">
    <source>
        <dbReference type="ARBA" id="ARBA00023015"/>
    </source>
</evidence>
<keyword evidence="3" id="KW-0804">Transcription</keyword>
<accession>A0ABW4XFS7</accession>
<dbReference type="RefSeq" id="WP_376879956.1">
    <property type="nucleotide sequence ID" value="NZ_JBHUHP010000030.1"/>
</dbReference>
<dbReference type="Pfam" id="PF00440">
    <property type="entry name" value="TetR_N"/>
    <property type="match status" value="1"/>
</dbReference>
<evidence type="ECO:0000313" key="7">
    <source>
        <dbReference type="Proteomes" id="UP001597402"/>
    </source>
</evidence>
<evidence type="ECO:0000256" key="2">
    <source>
        <dbReference type="ARBA" id="ARBA00023125"/>
    </source>
</evidence>
<dbReference type="InterPro" id="IPR009057">
    <property type="entry name" value="Homeodomain-like_sf"/>
</dbReference>
<reference evidence="7" key="1">
    <citation type="journal article" date="2019" name="Int. J. Syst. Evol. Microbiol.">
        <title>The Global Catalogue of Microorganisms (GCM) 10K type strain sequencing project: providing services to taxonomists for standard genome sequencing and annotation.</title>
        <authorList>
            <consortium name="The Broad Institute Genomics Platform"/>
            <consortium name="The Broad Institute Genome Sequencing Center for Infectious Disease"/>
            <person name="Wu L."/>
            <person name="Ma J."/>
        </authorList>
    </citation>
    <scope>NUCLEOTIDE SEQUENCE [LARGE SCALE GENOMIC DNA]</scope>
    <source>
        <strain evidence="7">JCM 3338</strain>
    </source>
</reference>
<dbReference type="InterPro" id="IPR050109">
    <property type="entry name" value="HTH-type_TetR-like_transc_reg"/>
</dbReference>
<dbReference type="Gene3D" id="1.10.357.10">
    <property type="entry name" value="Tetracycline Repressor, domain 2"/>
    <property type="match status" value="1"/>
</dbReference>
<feature type="domain" description="HTH tetR-type" evidence="5">
    <location>
        <begin position="2"/>
        <end position="62"/>
    </location>
</feature>
<dbReference type="InterPro" id="IPR023772">
    <property type="entry name" value="DNA-bd_HTH_TetR-type_CS"/>
</dbReference>
<name>A0ABW4XFS7_9ACTN</name>
<dbReference type="PROSITE" id="PS01081">
    <property type="entry name" value="HTH_TETR_1"/>
    <property type="match status" value="1"/>
</dbReference>
<keyword evidence="7" id="KW-1185">Reference proteome</keyword>
<dbReference type="PROSITE" id="PS50977">
    <property type="entry name" value="HTH_TETR_2"/>
    <property type="match status" value="1"/>
</dbReference>
<evidence type="ECO:0000256" key="4">
    <source>
        <dbReference type="PROSITE-ProRule" id="PRU00335"/>
    </source>
</evidence>
<keyword evidence="2 4" id="KW-0238">DNA-binding</keyword>
<evidence type="ECO:0000256" key="3">
    <source>
        <dbReference type="ARBA" id="ARBA00023163"/>
    </source>
</evidence>